<dbReference type="Pfam" id="PF01433">
    <property type="entry name" value="Peptidase_M1"/>
    <property type="match status" value="1"/>
</dbReference>
<evidence type="ECO:0000256" key="8">
    <source>
        <dbReference type="ARBA" id="ARBA00022723"/>
    </source>
</evidence>
<dbReference type="GO" id="GO:0006508">
    <property type="term" value="P:proteolysis"/>
    <property type="evidence" value="ECO:0007669"/>
    <property type="project" value="UniProtKB-KW"/>
</dbReference>
<dbReference type="CDD" id="cd09603">
    <property type="entry name" value="M1_APN_like"/>
    <property type="match status" value="1"/>
</dbReference>
<keyword evidence="8" id="KW-0479">Metal-binding</keyword>
<evidence type="ECO:0000313" key="15">
    <source>
        <dbReference type="EMBL" id="TCC93992.1"/>
    </source>
</evidence>
<evidence type="ECO:0000256" key="6">
    <source>
        <dbReference type="ARBA" id="ARBA00022438"/>
    </source>
</evidence>
<evidence type="ECO:0000256" key="1">
    <source>
        <dbReference type="ARBA" id="ARBA00000098"/>
    </source>
</evidence>
<comment type="caution">
    <text evidence="15">The sequence shown here is derived from an EMBL/GenBank/DDBJ whole genome shotgun (WGS) entry which is preliminary data.</text>
</comment>
<feature type="chain" id="PRO_5020797452" description="Aminopeptidase N" evidence="12">
    <location>
        <begin position="24"/>
        <end position="835"/>
    </location>
</feature>
<dbReference type="SUPFAM" id="SSF63737">
    <property type="entry name" value="Leukotriene A4 hydrolase N-terminal domain"/>
    <property type="match status" value="1"/>
</dbReference>
<comment type="catalytic activity">
    <reaction evidence="1">
        <text>Release of an N-terminal amino acid, Xaa-|-Yaa- from a peptide, amide or arylamide. Xaa is preferably Ala, but may be most amino acids including Pro (slow action). When a terminal hydrophobic residue is followed by a prolyl residue, the two may be released as an intact Xaa-Pro dipeptide.</text>
        <dbReference type="EC" id="3.4.11.2"/>
    </reaction>
</comment>
<keyword evidence="7" id="KW-0645">Protease</keyword>
<evidence type="ECO:0000256" key="7">
    <source>
        <dbReference type="ARBA" id="ARBA00022670"/>
    </source>
</evidence>
<dbReference type="Gene3D" id="1.10.390.10">
    <property type="entry name" value="Neutral Protease Domain 2"/>
    <property type="match status" value="1"/>
</dbReference>
<dbReference type="GO" id="GO:0070006">
    <property type="term" value="F:metalloaminopeptidase activity"/>
    <property type="evidence" value="ECO:0007669"/>
    <property type="project" value="TreeGrafter"/>
</dbReference>
<dbReference type="InterPro" id="IPR050344">
    <property type="entry name" value="Peptidase_M1_aminopeptidases"/>
</dbReference>
<dbReference type="GO" id="GO:0005615">
    <property type="term" value="C:extracellular space"/>
    <property type="evidence" value="ECO:0007669"/>
    <property type="project" value="TreeGrafter"/>
</dbReference>
<dbReference type="AlphaFoldDB" id="A0A4R0N5U9"/>
<dbReference type="Gene3D" id="1.25.10.10">
    <property type="entry name" value="Leucine-rich Repeat Variant"/>
    <property type="match status" value="1"/>
</dbReference>
<comment type="cofactor">
    <cofactor evidence="2">
        <name>Zn(2+)</name>
        <dbReference type="ChEBI" id="CHEBI:29105"/>
    </cofactor>
</comment>
<proteinExistence type="inferred from homology"/>
<dbReference type="PANTHER" id="PTHR11533">
    <property type="entry name" value="PROTEASE M1 ZINC METALLOPROTEASE"/>
    <property type="match status" value="1"/>
</dbReference>
<evidence type="ECO:0000256" key="10">
    <source>
        <dbReference type="ARBA" id="ARBA00022833"/>
    </source>
</evidence>
<keyword evidence="6" id="KW-0031">Aminopeptidase</keyword>
<gene>
    <name evidence="15" type="ORF">EZ428_04250</name>
</gene>
<dbReference type="GO" id="GO:0008270">
    <property type="term" value="F:zinc ion binding"/>
    <property type="evidence" value="ECO:0007669"/>
    <property type="project" value="InterPro"/>
</dbReference>
<keyword evidence="9" id="KW-0378">Hydrolase</keyword>
<keyword evidence="10" id="KW-0862">Zinc</keyword>
<feature type="signal peptide" evidence="12">
    <location>
        <begin position="1"/>
        <end position="23"/>
    </location>
</feature>
<dbReference type="Gene3D" id="2.60.40.1730">
    <property type="entry name" value="tricorn interacting facor f3 domain"/>
    <property type="match status" value="1"/>
</dbReference>
<keyword evidence="11" id="KW-0482">Metalloprotease</keyword>
<evidence type="ECO:0000256" key="11">
    <source>
        <dbReference type="ARBA" id="ARBA00023049"/>
    </source>
</evidence>
<evidence type="ECO:0000256" key="2">
    <source>
        <dbReference type="ARBA" id="ARBA00001947"/>
    </source>
</evidence>
<evidence type="ECO:0000313" key="16">
    <source>
        <dbReference type="Proteomes" id="UP000292884"/>
    </source>
</evidence>
<dbReference type="EC" id="3.4.11.2" evidence="4"/>
<evidence type="ECO:0000259" key="14">
    <source>
        <dbReference type="Pfam" id="PF17900"/>
    </source>
</evidence>
<feature type="domain" description="Peptidase M1 membrane alanine aminopeptidase" evidence="13">
    <location>
        <begin position="274"/>
        <end position="480"/>
    </location>
</feature>
<organism evidence="15 16">
    <name type="scientific">Pedobacter frigiditerrae</name>
    <dbReference type="NCBI Taxonomy" id="2530452"/>
    <lineage>
        <taxon>Bacteria</taxon>
        <taxon>Pseudomonadati</taxon>
        <taxon>Bacteroidota</taxon>
        <taxon>Sphingobacteriia</taxon>
        <taxon>Sphingobacteriales</taxon>
        <taxon>Sphingobacteriaceae</taxon>
        <taxon>Pedobacter</taxon>
    </lineage>
</organism>
<name>A0A4R0N5U9_9SPHI</name>
<evidence type="ECO:0000259" key="13">
    <source>
        <dbReference type="Pfam" id="PF01433"/>
    </source>
</evidence>
<evidence type="ECO:0000256" key="5">
    <source>
        <dbReference type="ARBA" id="ARBA00015611"/>
    </source>
</evidence>
<keyword evidence="16" id="KW-1185">Reference proteome</keyword>
<reference evidence="15 16" key="1">
    <citation type="submission" date="2019-02" db="EMBL/GenBank/DDBJ databases">
        <title>Pedobacter sp. RP-1-13 sp. nov., isolated from Arctic soil.</title>
        <authorList>
            <person name="Dahal R.H."/>
        </authorList>
    </citation>
    <scope>NUCLEOTIDE SEQUENCE [LARGE SCALE GENOMIC DNA]</scope>
    <source>
        <strain evidence="15 16">RP-1-13</strain>
    </source>
</reference>
<sequence length="835" mass="93395">MNKNLIAGFIGLAILSGLSTAYAQQETAPKVNPTYRATATKINDLVHTKLDVKFDYAKRYLYGKAWITLKPHFYTTDTLTLDAKGMDLKTVALVGAKSNTPLKFTYDQEKIYIQLNKRYVKDEKYTVYIDYVSKPNELKASGSAAITDEKGLYFINPDGTDKEKPIQIWTQGEAESSSAWFPTIDKPNQKTTSELSMTVLSKYVTLSNGKLVSQKVNTNGTRTDTWKMDLPHSPYLFMMAVGDFKITKELWRGKEVSYYLEQKYAPYAKAIFGKTPKMLDYFSQITGVAYPWNKYAQIVARDYVSGAMENTTATLHGESIQATERELLDGSGESTIAHELFHQWFGDYVTTESWSNITVNESFATLGAILWKGHDAGKDAEDRNRYESLNSYLGTTENGESPMLVRFNYNNKMDVFDQVSYPKGAVILYALKNQMGDDAFYKSLNRYLTTNAFKNGEAQQLRLAFEDVTGKDWSQYFNQWYYAGGHPILDVKYDYKDGNATINIKQTQAADVQTFTLTLKVDIYIGGKKISKEIVINSREQNFSFPVSAKPDLIDFDVDKILVGELKETKTLENYIFQYSNAPSYVNRIHAVEYAVSKSKESAAQQLLTLALKDQDDAIRALAIKGFNLKDEKVKASVGPILVSLAKQDKSSNVRAAALSRLAASGDKIYLPVAQAALKDRSYKVIGAAVQSINKLDPSMLSGVIAGLDADTKAHIPSDLALVYAALGDDSYNDFYLNIINKADINKLAQTVGGYYTYLLANKNPKITQSGLQAIITNMDRTKLTQYWGKQFVKNFTDAEQAKLKEAETATGEAKDNLIKRAAYFKAAADELAKK</sequence>
<keyword evidence="12" id="KW-0732">Signal</keyword>
<dbReference type="InterPro" id="IPR045357">
    <property type="entry name" value="Aminopeptidase_N-like_N"/>
</dbReference>
<dbReference type="Pfam" id="PF17900">
    <property type="entry name" value="Peptidase_M1_N"/>
    <property type="match status" value="1"/>
</dbReference>
<evidence type="ECO:0000256" key="3">
    <source>
        <dbReference type="ARBA" id="ARBA00010136"/>
    </source>
</evidence>
<dbReference type="GO" id="GO:0042277">
    <property type="term" value="F:peptide binding"/>
    <property type="evidence" value="ECO:0007669"/>
    <property type="project" value="TreeGrafter"/>
</dbReference>
<dbReference type="InterPro" id="IPR016024">
    <property type="entry name" value="ARM-type_fold"/>
</dbReference>
<dbReference type="GO" id="GO:0016020">
    <property type="term" value="C:membrane"/>
    <property type="evidence" value="ECO:0007669"/>
    <property type="project" value="TreeGrafter"/>
</dbReference>
<dbReference type="OrthoDB" id="100605at2"/>
<dbReference type="InterPro" id="IPR011989">
    <property type="entry name" value="ARM-like"/>
</dbReference>
<protein>
    <recommendedName>
        <fullName evidence="5">Aminopeptidase N</fullName>
        <ecNumber evidence="4">3.4.11.2</ecNumber>
    </recommendedName>
</protein>
<comment type="similarity">
    <text evidence="3">Belongs to the peptidase M1 family.</text>
</comment>
<dbReference type="SUPFAM" id="SSF55486">
    <property type="entry name" value="Metalloproteases ('zincins'), catalytic domain"/>
    <property type="match status" value="1"/>
</dbReference>
<feature type="domain" description="Aminopeptidase N-like N-terminal" evidence="14">
    <location>
        <begin position="47"/>
        <end position="236"/>
    </location>
</feature>
<dbReference type="SUPFAM" id="SSF48371">
    <property type="entry name" value="ARM repeat"/>
    <property type="match status" value="1"/>
</dbReference>
<dbReference type="GO" id="GO:0043171">
    <property type="term" value="P:peptide catabolic process"/>
    <property type="evidence" value="ECO:0007669"/>
    <property type="project" value="TreeGrafter"/>
</dbReference>
<dbReference type="InterPro" id="IPR001930">
    <property type="entry name" value="Peptidase_M1"/>
</dbReference>
<dbReference type="Pfam" id="PF13646">
    <property type="entry name" value="HEAT_2"/>
    <property type="match status" value="1"/>
</dbReference>
<evidence type="ECO:0000256" key="9">
    <source>
        <dbReference type="ARBA" id="ARBA00022801"/>
    </source>
</evidence>
<dbReference type="InterPro" id="IPR027268">
    <property type="entry name" value="Peptidase_M4/M1_CTD_sf"/>
</dbReference>
<dbReference type="InterPro" id="IPR042097">
    <property type="entry name" value="Aminopeptidase_N-like_N_sf"/>
</dbReference>
<dbReference type="PRINTS" id="PR00756">
    <property type="entry name" value="ALADIPTASE"/>
</dbReference>
<evidence type="ECO:0000256" key="12">
    <source>
        <dbReference type="SAM" id="SignalP"/>
    </source>
</evidence>
<dbReference type="Proteomes" id="UP000292884">
    <property type="component" value="Unassembled WGS sequence"/>
</dbReference>
<dbReference type="GO" id="GO:0005737">
    <property type="term" value="C:cytoplasm"/>
    <property type="evidence" value="ECO:0007669"/>
    <property type="project" value="TreeGrafter"/>
</dbReference>
<dbReference type="PANTHER" id="PTHR11533:SF174">
    <property type="entry name" value="PUROMYCIN-SENSITIVE AMINOPEPTIDASE-RELATED"/>
    <property type="match status" value="1"/>
</dbReference>
<evidence type="ECO:0000256" key="4">
    <source>
        <dbReference type="ARBA" id="ARBA00012564"/>
    </source>
</evidence>
<dbReference type="InterPro" id="IPR014782">
    <property type="entry name" value="Peptidase_M1_dom"/>
</dbReference>
<dbReference type="EMBL" id="SJSK01000001">
    <property type="protein sequence ID" value="TCC93992.1"/>
    <property type="molecule type" value="Genomic_DNA"/>
</dbReference>
<accession>A0A4R0N5U9</accession>
<dbReference type="GO" id="GO:0016285">
    <property type="term" value="F:alanyl aminopeptidase activity"/>
    <property type="evidence" value="ECO:0007669"/>
    <property type="project" value="UniProtKB-EC"/>
</dbReference>
<dbReference type="RefSeq" id="WP_131551857.1">
    <property type="nucleotide sequence ID" value="NZ_SJSK01000001.1"/>
</dbReference>